<dbReference type="FunFam" id="3.30.420.10:FF:000024">
    <property type="entry name" value="DNA polymerase zeta catalytic subunit"/>
    <property type="match status" value="1"/>
</dbReference>
<evidence type="ECO:0000256" key="19">
    <source>
        <dbReference type="ARBA" id="ARBA00023242"/>
    </source>
</evidence>
<keyword evidence="6" id="KW-0004">4Fe-4S</keyword>
<feature type="compositionally biased region" description="Polar residues" evidence="22">
    <location>
        <begin position="565"/>
        <end position="604"/>
    </location>
</feature>
<dbReference type="InterPro" id="IPR030559">
    <property type="entry name" value="PolZ_Rev3"/>
</dbReference>
<evidence type="ECO:0000259" key="26">
    <source>
        <dbReference type="Pfam" id="PF24055"/>
    </source>
</evidence>
<comment type="cofactor">
    <cofactor evidence="1">
        <name>[4Fe-4S] cluster</name>
        <dbReference type="ChEBI" id="CHEBI:49883"/>
    </cofactor>
</comment>
<dbReference type="GO" id="GO:0003887">
    <property type="term" value="F:DNA-directed DNA polymerase activity"/>
    <property type="evidence" value="ECO:0007669"/>
    <property type="project" value="UniProtKB-KW"/>
</dbReference>
<keyword evidence="28" id="KW-1185">Reference proteome</keyword>
<keyword evidence="12" id="KW-0863">Zinc-finger</keyword>
<evidence type="ECO:0000256" key="13">
    <source>
        <dbReference type="ARBA" id="ARBA00022833"/>
    </source>
</evidence>
<gene>
    <name evidence="27" type="ORF">CANARDRAFT_5911</name>
</gene>
<evidence type="ECO:0000259" key="25">
    <source>
        <dbReference type="Pfam" id="PF14260"/>
    </source>
</evidence>
<dbReference type="GO" id="GO:0042276">
    <property type="term" value="P:error-prone translesion synthesis"/>
    <property type="evidence" value="ECO:0007669"/>
    <property type="project" value="TreeGrafter"/>
</dbReference>
<dbReference type="GO" id="GO:0051539">
    <property type="term" value="F:4 iron, 4 sulfur cluster binding"/>
    <property type="evidence" value="ECO:0007669"/>
    <property type="project" value="UniProtKB-KW"/>
</dbReference>
<dbReference type="GO" id="GO:0005634">
    <property type="term" value="C:nucleus"/>
    <property type="evidence" value="ECO:0007669"/>
    <property type="project" value="UniProtKB-SubCell"/>
</dbReference>
<evidence type="ECO:0000256" key="8">
    <source>
        <dbReference type="ARBA" id="ARBA00022695"/>
    </source>
</evidence>
<dbReference type="GO" id="GO:0008270">
    <property type="term" value="F:zinc ion binding"/>
    <property type="evidence" value="ECO:0007669"/>
    <property type="project" value="UniProtKB-KW"/>
</dbReference>
<evidence type="ECO:0000256" key="21">
    <source>
        <dbReference type="ARBA" id="ARBA00066055"/>
    </source>
</evidence>
<dbReference type="GO" id="GO:0006260">
    <property type="term" value="P:DNA replication"/>
    <property type="evidence" value="ECO:0007669"/>
    <property type="project" value="UniProtKB-KW"/>
</dbReference>
<evidence type="ECO:0000256" key="3">
    <source>
        <dbReference type="ARBA" id="ARBA00005755"/>
    </source>
</evidence>
<feature type="region of interest" description="Disordered" evidence="22">
    <location>
        <begin position="505"/>
        <end position="619"/>
    </location>
</feature>
<dbReference type="InterPro" id="IPR036397">
    <property type="entry name" value="RNaseH_sf"/>
</dbReference>
<keyword evidence="16" id="KW-0411">Iron-sulfur</keyword>
<feature type="region of interest" description="Disordered" evidence="22">
    <location>
        <begin position="39"/>
        <end position="86"/>
    </location>
</feature>
<evidence type="ECO:0000256" key="20">
    <source>
        <dbReference type="ARBA" id="ARBA00049244"/>
    </source>
</evidence>
<reference evidence="28" key="1">
    <citation type="submission" date="2016-04" db="EMBL/GenBank/DDBJ databases">
        <title>Comparative genomics of biotechnologically important yeasts.</title>
        <authorList>
            <consortium name="DOE Joint Genome Institute"/>
            <person name="Riley R."/>
            <person name="Haridas S."/>
            <person name="Wolfe K.H."/>
            <person name="Lopes M.R."/>
            <person name="Hittinger C.T."/>
            <person name="Goker M."/>
            <person name="Salamov A."/>
            <person name="Wisecaver J."/>
            <person name="Long T.M."/>
            <person name="Aerts A.L."/>
            <person name="Barry K."/>
            <person name="Choi C."/>
            <person name="Clum A."/>
            <person name="Coughlan A.Y."/>
            <person name="Deshpande S."/>
            <person name="Douglass A.P."/>
            <person name="Hanson S.J."/>
            <person name="Klenk H.-P."/>
            <person name="Labutti K."/>
            <person name="Lapidus A."/>
            <person name="Lindquist E."/>
            <person name="Lipzen A."/>
            <person name="Meier-Kolthoff J.P."/>
            <person name="Ohm R.A."/>
            <person name="Otillar R.P."/>
            <person name="Pangilinan J."/>
            <person name="Peng Y."/>
            <person name="Rokas A."/>
            <person name="Rosa C.A."/>
            <person name="Scheuner C."/>
            <person name="Sibirny A.A."/>
            <person name="Slot J.C."/>
            <person name="Stielow J.B."/>
            <person name="Sun H."/>
            <person name="Kurtzman C.P."/>
            <person name="Blackwell M."/>
            <person name="Grigoriev I.V."/>
            <person name="Jeffries T.W."/>
        </authorList>
    </citation>
    <scope>NUCLEOTIDE SEQUENCE [LARGE SCALE GENOMIC DNA]</scope>
    <source>
        <strain evidence="28">NRRL YB-2248</strain>
    </source>
</reference>
<evidence type="ECO:0000256" key="16">
    <source>
        <dbReference type="ARBA" id="ARBA00023014"/>
    </source>
</evidence>
<dbReference type="GO" id="GO:0003677">
    <property type="term" value="F:DNA binding"/>
    <property type="evidence" value="ECO:0007669"/>
    <property type="project" value="UniProtKB-KW"/>
</dbReference>
<name>A0A1E4T6L4_9ASCO</name>
<dbReference type="PANTHER" id="PTHR45812">
    <property type="entry name" value="DNA POLYMERASE ZETA CATALYTIC SUBUNIT"/>
    <property type="match status" value="1"/>
</dbReference>
<comment type="subunit">
    <text evidence="21">Forms DNA polymerase zeta with REV7.</text>
</comment>
<dbReference type="FunFam" id="1.10.132.60:FF:000007">
    <property type="entry name" value="DNA polymerase"/>
    <property type="match status" value="1"/>
</dbReference>
<evidence type="ECO:0000256" key="17">
    <source>
        <dbReference type="ARBA" id="ARBA00023125"/>
    </source>
</evidence>
<keyword evidence="17" id="KW-0238">DNA-binding</keyword>
<dbReference type="InterPro" id="IPR006172">
    <property type="entry name" value="DNA-dir_DNA_pol_B"/>
</dbReference>
<evidence type="ECO:0000256" key="4">
    <source>
        <dbReference type="ARBA" id="ARBA00012417"/>
    </source>
</evidence>
<dbReference type="InterPro" id="IPR025687">
    <property type="entry name" value="Znf-C4pol"/>
</dbReference>
<evidence type="ECO:0000313" key="28">
    <source>
        <dbReference type="Proteomes" id="UP000094801"/>
    </source>
</evidence>
<dbReference type="PRINTS" id="PR00106">
    <property type="entry name" value="DNAPOLB"/>
</dbReference>
<evidence type="ECO:0000256" key="15">
    <source>
        <dbReference type="ARBA" id="ARBA00023004"/>
    </source>
</evidence>
<keyword evidence="7" id="KW-0808">Transferase</keyword>
<organism evidence="27 28">
    <name type="scientific">[Candida] arabinofermentans NRRL YB-2248</name>
    <dbReference type="NCBI Taxonomy" id="983967"/>
    <lineage>
        <taxon>Eukaryota</taxon>
        <taxon>Fungi</taxon>
        <taxon>Dikarya</taxon>
        <taxon>Ascomycota</taxon>
        <taxon>Saccharomycotina</taxon>
        <taxon>Pichiomycetes</taxon>
        <taxon>Pichiales</taxon>
        <taxon>Pichiaceae</taxon>
        <taxon>Ogataea</taxon>
        <taxon>Ogataea/Candida clade</taxon>
    </lineage>
</organism>
<dbReference type="InterPro" id="IPR017964">
    <property type="entry name" value="DNA-dir_DNA_pol_B_CS"/>
</dbReference>
<evidence type="ECO:0000259" key="23">
    <source>
        <dbReference type="Pfam" id="PF00136"/>
    </source>
</evidence>
<keyword evidence="8" id="KW-0548">Nucleotidyltransferase</keyword>
<keyword evidence="11" id="KW-0227">DNA damage</keyword>
<evidence type="ECO:0000256" key="11">
    <source>
        <dbReference type="ARBA" id="ARBA00022763"/>
    </source>
</evidence>
<keyword evidence="14" id="KW-0239">DNA-directed DNA polymerase</keyword>
<feature type="domain" description="DNA polymerase delta/zeta catalytic subunit N-terminal" evidence="26">
    <location>
        <begin position="1040"/>
        <end position="1074"/>
    </location>
</feature>
<dbReference type="EC" id="2.7.7.7" evidence="4"/>
<dbReference type="CDD" id="cd05534">
    <property type="entry name" value="POLBc_zeta"/>
    <property type="match status" value="1"/>
</dbReference>
<comment type="catalytic activity">
    <reaction evidence="20">
        <text>DNA(n) + a 2'-deoxyribonucleoside 5'-triphosphate = DNA(n+1) + diphosphate</text>
        <dbReference type="Rhea" id="RHEA:22508"/>
        <dbReference type="Rhea" id="RHEA-COMP:17339"/>
        <dbReference type="Rhea" id="RHEA-COMP:17340"/>
        <dbReference type="ChEBI" id="CHEBI:33019"/>
        <dbReference type="ChEBI" id="CHEBI:61560"/>
        <dbReference type="ChEBI" id="CHEBI:173112"/>
        <dbReference type="EC" id="2.7.7.7"/>
    </reaction>
</comment>
<dbReference type="CDD" id="cd05778">
    <property type="entry name" value="DNA_polB_zeta_exo"/>
    <property type="match status" value="1"/>
</dbReference>
<comment type="subcellular location">
    <subcellularLocation>
        <location evidence="2">Nucleus</location>
    </subcellularLocation>
</comment>
<keyword evidence="18" id="KW-0234">DNA repair</keyword>
<keyword evidence="10" id="KW-0479">Metal-binding</keyword>
<feature type="compositionally biased region" description="Acidic residues" evidence="22">
    <location>
        <begin position="1005"/>
        <end position="1034"/>
    </location>
</feature>
<evidence type="ECO:0000313" key="27">
    <source>
        <dbReference type="EMBL" id="ODV87372.1"/>
    </source>
</evidence>
<feature type="compositionally biased region" description="Acidic residues" evidence="22">
    <location>
        <begin position="1391"/>
        <end position="1404"/>
    </location>
</feature>
<evidence type="ECO:0000256" key="1">
    <source>
        <dbReference type="ARBA" id="ARBA00001966"/>
    </source>
</evidence>
<dbReference type="EMBL" id="KV453848">
    <property type="protein sequence ID" value="ODV87372.1"/>
    <property type="molecule type" value="Genomic_DNA"/>
</dbReference>
<keyword evidence="15" id="KW-0408">Iron</keyword>
<evidence type="ECO:0000256" key="5">
    <source>
        <dbReference type="ARBA" id="ARBA00021589"/>
    </source>
</evidence>
<feature type="compositionally biased region" description="Low complexity" evidence="22">
    <location>
        <begin position="56"/>
        <end position="86"/>
    </location>
</feature>
<feature type="compositionally biased region" description="Polar residues" evidence="22">
    <location>
        <begin position="39"/>
        <end position="55"/>
    </location>
</feature>
<dbReference type="Gene3D" id="3.90.1600.10">
    <property type="entry name" value="Palm domain of DNA polymerase"/>
    <property type="match status" value="1"/>
</dbReference>
<feature type="compositionally biased region" description="Basic residues" evidence="22">
    <location>
        <begin position="980"/>
        <end position="1001"/>
    </location>
</feature>
<comment type="similarity">
    <text evidence="3">Belongs to the DNA polymerase type-B family.</text>
</comment>
<dbReference type="SMART" id="SM00486">
    <property type="entry name" value="POLBc"/>
    <property type="match status" value="1"/>
</dbReference>
<dbReference type="Pfam" id="PF00136">
    <property type="entry name" value="DNA_pol_B"/>
    <property type="match status" value="1"/>
</dbReference>
<evidence type="ECO:0000256" key="9">
    <source>
        <dbReference type="ARBA" id="ARBA00022705"/>
    </source>
</evidence>
<keyword evidence="19" id="KW-0539">Nucleus</keyword>
<feature type="domain" description="C4-type zinc-finger of DNA polymerase delta" evidence="25">
    <location>
        <begin position="2371"/>
        <end position="2453"/>
    </location>
</feature>
<dbReference type="OrthoDB" id="2414538at2759"/>
<feature type="region of interest" description="Disordered" evidence="22">
    <location>
        <begin position="656"/>
        <end position="682"/>
    </location>
</feature>
<dbReference type="Pfam" id="PF03104">
    <property type="entry name" value="DNA_pol_B_exo1"/>
    <property type="match status" value="1"/>
</dbReference>
<feature type="compositionally biased region" description="Polar residues" evidence="22">
    <location>
        <begin position="547"/>
        <end position="556"/>
    </location>
</feature>
<evidence type="ECO:0000256" key="7">
    <source>
        <dbReference type="ARBA" id="ARBA00022679"/>
    </source>
</evidence>
<keyword evidence="9" id="KW-0235">DNA replication</keyword>
<dbReference type="Gene3D" id="3.30.420.10">
    <property type="entry name" value="Ribonuclease H-like superfamily/Ribonuclease H"/>
    <property type="match status" value="1"/>
</dbReference>
<feature type="compositionally biased region" description="Low complexity" evidence="22">
    <location>
        <begin position="508"/>
        <end position="524"/>
    </location>
</feature>
<keyword evidence="13" id="KW-0862">Zinc</keyword>
<dbReference type="InterPro" id="IPR006134">
    <property type="entry name" value="DNA-dir_DNA_pol_B_multi_dom"/>
</dbReference>
<dbReference type="FunFam" id="1.10.287.690:FF:000002">
    <property type="entry name" value="DNA polymerase zeta"/>
    <property type="match status" value="1"/>
</dbReference>
<evidence type="ECO:0000259" key="24">
    <source>
        <dbReference type="Pfam" id="PF03104"/>
    </source>
</evidence>
<proteinExistence type="inferred from homology"/>
<evidence type="ECO:0000256" key="10">
    <source>
        <dbReference type="ARBA" id="ARBA00022723"/>
    </source>
</evidence>
<evidence type="ECO:0000256" key="6">
    <source>
        <dbReference type="ARBA" id="ARBA00022485"/>
    </source>
</evidence>
<dbReference type="InterPro" id="IPR023211">
    <property type="entry name" value="DNA_pol_palm_dom_sf"/>
</dbReference>
<dbReference type="STRING" id="983967.A0A1E4T6L4"/>
<evidence type="ECO:0000256" key="18">
    <source>
        <dbReference type="ARBA" id="ARBA00023204"/>
    </source>
</evidence>
<feature type="compositionally biased region" description="Basic residues" evidence="22">
    <location>
        <begin position="670"/>
        <end position="680"/>
    </location>
</feature>
<accession>A0A1E4T6L4</accession>
<dbReference type="Pfam" id="PF14260">
    <property type="entry name" value="zf-C4pol"/>
    <property type="match status" value="1"/>
</dbReference>
<dbReference type="InterPro" id="IPR056435">
    <property type="entry name" value="DPOD/Z_N"/>
</dbReference>
<evidence type="ECO:0000256" key="2">
    <source>
        <dbReference type="ARBA" id="ARBA00004123"/>
    </source>
</evidence>
<evidence type="ECO:0000256" key="12">
    <source>
        <dbReference type="ARBA" id="ARBA00022771"/>
    </source>
</evidence>
<dbReference type="GO" id="GO:0000166">
    <property type="term" value="F:nucleotide binding"/>
    <property type="evidence" value="ECO:0007669"/>
    <property type="project" value="InterPro"/>
</dbReference>
<protein>
    <recommendedName>
        <fullName evidence="5">DNA polymerase zeta catalytic subunit</fullName>
        <ecNumber evidence="4">2.7.7.7</ecNumber>
    </recommendedName>
</protein>
<dbReference type="Gene3D" id="3.30.342.10">
    <property type="entry name" value="DNA Polymerase, chain B, domain 1"/>
    <property type="match status" value="1"/>
</dbReference>
<dbReference type="GO" id="GO:0016035">
    <property type="term" value="C:zeta DNA polymerase complex"/>
    <property type="evidence" value="ECO:0007669"/>
    <property type="project" value="InterPro"/>
</dbReference>
<dbReference type="GO" id="GO:0000724">
    <property type="term" value="P:double-strand break repair via homologous recombination"/>
    <property type="evidence" value="ECO:0007669"/>
    <property type="project" value="TreeGrafter"/>
</dbReference>
<evidence type="ECO:0000256" key="14">
    <source>
        <dbReference type="ARBA" id="ARBA00022932"/>
    </source>
</evidence>
<feature type="domain" description="DNA-directed DNA polymerase family B multifunctional" evidence="23">
    <location>
        <begin position="1885"/>
        <end position="2333"/>
    </location>
</feature>
<dbReference type="SUPFAM" id="SSF53098">
    <property type="entry name" value="Ribonuclease H-like"/>
    <property type="match status" value="1"/>
</dbReference>
<sequence>MTSPDHLFRQAGALGVYSYYYQNDPSSISASATATATAHQNSNSYSYRSPIRTTTNSINHHNNIPSNNMSNPSSSKSDQSRLSKQSSNNNLFDHLQHHQQSNSDVPSRLTTPLSLDIRSNNGINTVIPTPLPPNNRLYEQPPPKLSFMSPSPLTEDELTIPTKELIDDASSKANNVNQPSNLDMLIRLMSMLTGKDKIGKCIQYGLRILIAYSSQIRQSSKLSRYNLLDIDFKSSNKNIIASLLRRPELLLILLLQQFETKFVGITKNLSIYRQMLRAGTVPFKVIKFANRLQQSVSLLQKTNESNSMKLNRLVKEWINMKSLSEFTALYYAWFDESLLAFKFGLFPADSWKRYHNLAKLHEPIAWYLNIIIGLKTQVEKLQAVSAQEDKVRINWQVKQRARKMISSIKSPNSPITLTPYNNSSALTASGTAYSNELKKLKWEKYLIQLEIAKLLCDFGYDSVIVWGLKMREEKHLMFGFGAAAISTKEEPVTLALKLIKPSTIDMQSRSSSPTRSRGRSFTRTPLGLKESNLLRHGSELSPDKSLSRSTSPLKFNQMQQKQQQISRSRPNSNSEGSLSCSQSHIASRSVSPSKRLSPTKQSFGSPPKRQRNTSTVVGKQTPQLSFKIFEDPVDYRATHSLSSNFSSKVQIVDNEVPEENKENSTIATKSHQRKHNRVTRPSKPVLDDLNVLNYPAFIQQPTSNKQTQGQQGQTAEEIGVLEPKVQLKDSWMLNLSPSRNTALDRNGPLANKLKVRFPSFITPPKKDKAIIYQYIQSLQQSSCSDADKESIDGALDTLGCGSKRNRAWTDDDFGDSGVEVIHDLMGDWTHNGRTTYDTTRTQTADTGPSASFKDSLDEKDEYLKVQISAYDSYQTVPSPLDKQYFTINNKPVPTSIFKTPSTSVNSELGRLSLKFSQVPITRIYGSVVTGHTVVLHLHNIFPYLYVEYKGPTTGNDLEVVKYLMNVKFEIDRALRGSYRRKRDNTNVKRRKEKRKRSRRAKVGLDDDGGESQMNDDDDDDDEEEEFHDDDDELMDDGIGNRFLSDVSVIKAIPFYGFHSANRPFIKISLLSAKYLPRLTRLLHDGAIFGRAWQPYESHIPYSLQTLSDYNLFGCNWIHLSKWYFRSPMALLSGDGEDLGFQPLFMTDFSAANLAKVNTQLKSFLERKIKREGLLGVNIFIEETLTRMSRCMLEVDSCGGWIVNRTRLKERIAGGDSDETGDTYLTSTKTLLDDVLYQRRTRGLRQFDPKLKLFDESERVWEKTKWIQQEELDDLLRFCADSSEKEWKRLNKRDPELNFDKLPREASWLAQYPTAFQSVGLGCFLPNVLESYLLQLTEDVFLNDHILVDWILFGITKNTQKKDDSPPSNLKSQSFQVLEENQEAVFPQSDSESSEDETEDDEDDFLGSIPHLEEPMKDNITISSLRELASESTTSDVSDIQEKADLDMKIFESTQAHKKQKRVGVKQTQFTLAANSNKTNGVVGSSKLGLPDAGLYQVCLDPPKFRSHSEMMKSFEVNHGMLKVQYMDPYYSRRDRYDSDPFDFGGKRFQLKCLDINGLESYSSHGSDYLDLSSVPDTSATWRYKHKPPEFNDVFTWCKQNQTSKTTKSQLLKSQVGIATQNMRGFKYPSLQTPVSRKKTDFNKLTLLTIEIHVNSRGDRFPDPQQDPVSVIFWNFDSVNYPFELGIANTGMFIYDPSASRTKWNKCSLSVPSQVFADEKEMIIQLISLVELIDPDILAGYEIHASSWGYILERFTGVYQMDLHARLSRVATNQINKKKDSWGYTHASGIKITGRHMLNIWRPLRSQLALNSYTLENVVFHMLHERIPHYDNQKLTEWFQSNEVRMNLLVIEYFLNRLEYEFKIIDLLELVERTSEESRLLGIDYYSVFSRGSQFKVESLLVRITKSENFVMISPSKKQVFKQDPLQWIPLILEPESSFYKSPLVVLDFQSLYPSLTIAYNYCYSTLLGRLRGFDPKRYQKIGVTSLKLPPGLLKVFEESVNVAPNGMMFMKSNVRKSTLGKMLTELLDARILVKGTMNSLADDYELNKLYNNRQLALKLIANVTYGYTSATFSGRMPNSDIADSIVSSARETLLNAISVIESNQEWGAKVVYGDTDSLFVYLPGKTKDEAFKLGRIMAKHITSINPAPVKLKFEKVYLPSVLMSKKRYVGYAYEREDQVVPKFDAKGIETVRRDGIPAQQKIVEKALRTLFDTNDISKVKDFVEGELTKIMKNKTNLKDFLFAKEVKLGSYKNEKYLPPGAKISKEKSIKDHRSEPQFRERVSYMVVKGHKDQILRDRCITPSDFVRSNAMLELDSTYYITKVLIPPLFRIFSLMGVDVKRWVDEMPKVLGDNGYLDRFQLHKLVVKSSSCINCNVPIKTERDGENNLCTDCSKNELKSIMEMRVKVKTLEEKMNQYMTVCKECAKRNIKNNNASLVTASHCSSEDCTVYFDRIKARGNTDREISRYKQFLDW</sequence>
<feature type="compositionally biased region" description="Basic and acidic residues" evidence="22">
    <location>
        <begin position="532"/>
        <end position="546"/>
    </location>
</feature>
<dbReference type="PROSITE" id="PS00116">
    <property type="entry name" value="DNA_POLYMERASE_B"/>
    <property type="match status" value="1"/>
</dbReference>
<dbReference type="InterPro" id="IPR042087">
    <property type="entry name" value="DNA_pol_B_thumb"/>
</dbReference>
<feature type="region of interest" description="Disordered" evidence="22">
    <location>
        <begin position="1380"/>
        <end position="1410"/>
    </location>
</feature>
<evidence type="ECO:0000256" key="22">
    <source>
        <dbReference type="SAM" id="MobiDB-lite"/>
    </source>
</evidence>
<dbReference type="Gene3D" id="1.10.287.690">
    <property type="entry name" value="Helix hairpin bin"/>
    <property type="match status" value="1"/>
</dbReference>
<dbReference type="SUPFAM" id="SSF56672">
    <property type="entry name" value="DNA/RNA polymerases"/>
    <property type="match status" value="1"/>
</dbReference>
<feature type="region of interest" description="Disordered" evidence="22">
    <location>
        <begin position="980"/>
        <end position="1034"/>
    </location>
</feature>
<feature type="domain" description="DNA-directed DNA polymerase family B exonuclease" evidence="24">
    <location>
        <begin position="1594"/>
        <end position="1817"/>
    </location>
</feature>
<dbReference type="PANTHER" id="PTHR45812:SF1">
    <property type="entry name" value="DNA POLYMERASE ZETA CATALYTIC SUBUNIT"/>
    <property type="match status" value="1"/>
</dbReference>
<dbReference type="InterPro" id="IPR006133">
    <property type="entry name" value="DNA-dir_DNA_pol_B_exonuc"/>
</dbReference>
<dbReference type="InterPro" id="IPR012337">
    <property type="entry name" value="RNaseH-like_sf"/>
</dbReference>
<dbReference type="InterPro" id="IPR043502">
    <property type="entry name" value="DNA/RNA_pol_sf"/>
</dbReference>
<dbReference type="Proteomes" id="UP000094801">
    <property type="component" value="Unassembled WGS sequence"/>
</dbReference>
<dbReference type="Pfam" id="PF24055">
    <property type="entry name" value="POL3_N"/>
    <property type="match status" value="1"/>
</dbReference>
<dbReference type="Gene3D" id="1.10.132.60">
    <property type="entry name" value="DNA polymerase family B, C-terminal domain"/>
    <property type="match status" value="1"/>
</dbReference>